<dbReference type="InterPro" id="IPR003599">
    <property type="entry name" value="Ig_sub"/>
</dbReference>
<feature type="domain" description="Ig-like" evidence="10">
    <location>
        <begin position="1973"/>
        <end position="2063"/>
    </location>
</feature>
<feature type="region of interest" description="Disordered" evidence="9">
    <location>
        <begin position="1030"/>
        <end position="1051"/>
    </location>
</feature>
<feature type="domain" description="Ig-like" evidence="10">
    <location>
        <begin position="4158"/>
        <end position="4251"/>
    </location>
</feature>
<comment type="similarity">
    <text evidence="2">Belongs to the protein kinase superfamily. CAMK Ser/Thr protein kinase family.</text>
</comment>
<evidence type="ECO:0000256" key="5">
    <source>
        <dbReference type="ARBA" id="ARBA00022741"/>
    </source>
</evidence>
<feature type="domain" description="Ig-like" evidence="10">
    <location>
        <begin position="4557"/>
        <end position="4643"/>
    </location>
</feature>
<dbReference type="SUPFAM" id="SSF48726">
    <property type="entry name" value="Immunoglobulin"/>
    <property type="match status" value="39"/>
</dbReference>
<dbReference type="CDD" id="cd00096">
    <property type="entry name" value="Ig"/>
    <property type="match status" value="2"/>
</dbReference>
<feature type="region of interest" description="Disordered" evidence="9">
    <location>
        <begin position="6377"/>
        <end position="6400"/>
    </location>
</feature>
<feature type="region of interest" description="Disordered" evidence="9">
    <location>
        <begin position="6026"/>
        <end position="6047"/>
    </location>
</feature>
<dbReference type="GO" id="GO:0040017">
    <property type="term" value="P:positive regulation of locomotion"/>
    <property type="evidence" value="ECO:0007669"/>
    <property type="project" value="UniProtKB-ARBA"/>
</dbReference>
<feature type="domain" description="Ig-like" evidence="10">
    <location>
        <begin position="4690"/>
        <end position="4780"/>
    </location>
</feature>
<feature type="domain" description="Ig-like" evidence="10">
    <location>
        <begin position="4"/>
        <end position="93"/>
    </location>
</feature>
<feature type="domain" description="Ig-like" evidence="10">
    <location>
        <begin position="3493"/>
        <end position="3583"/>
    </location>
</feature>
<keyword evidence="3" id="KW-0963">Cytoplasm</keyword>
<feature type="domain" description="Ig-like" evidence="10">
    <location>
        <begin position="2691"/>
        <end position="2781"/>
    </location>
</feature>
<evidence type="ECO:0000256" key="9">
    <source>
        <dbReference type="SAM" id="MobiDB-lite"/>
    </source>
</evidence>
<comment type="subcellular location">
    <subcellularLocation>
        <location evidence="1">Cytoplasm</location>
        <location evidence="1">Myofibril</location>
    </subcellularLocation>
</comment>
<feature type="domain" description="Ig-like" evidence="10">
    <location>
        <begin position="3097"/>
        <end position="3189"/>
    </location>
</feature>
<reference evidence="12" key="1">
    <citation type="submission" date="2025-08" db="UniProtKB">
        <authorList>
            <consortium name="RefSeq"/>
        </authorList>
    </citation>
    <scope>IDENTIFICATION</scope>
</reference>
<dbReference type="SMART" id="SM00409">
    <property type="entry name" value="IG"/>
    <property type="match status" value="39"/>
</dbReference>
<feature type="domain" description="Ig-like" evidence="10">
    <location>
        <begin position="3361"/>
        <end position="3451"/>
    </location>
</feature>
<feature type="domain" description="Ig-like" evidence="10">
    <location>
        <begin position="2158"/>
        <end position="2246"/>
    </location>
</feature>
<feature type="domain" description="Ig-like" evidence="10">
    <location>
        <begin position="4291"/>
        <end position="4381"/>
    </location>
</feature>
<dbReference type="RefSeq" id="XP_028966662.1">
    <property type="nucleotide sequence ID" value="XM_029110829.1"/>
</dbReference>
<evidence type="ECO:0000256" key="8">
    <source>
        <dbReference type="ARBA" id="ARBA00023319"/>
    </source>
</evidence>
<dbReference type="Gene3D" id="2.60.40.10">
    <property type="entry name" value="Immunoglobulins"/>
    <property type="match status" value="39"/>
</dbReference>
<feature type="domain" description="Ig-like" evidence="10">
    <location>
        <begin position="6282"/>
        <end position="6382"/>
    </location>
</feature>
<dbReference type="InterPro" id="IPR036179">
    <property type="entry name" value="Ig-like_dom_sf"/>
</dbReference>
<feature type="region of interest" description="Disordered" evidence="9">
    <location>
        <begin position="6099"/>
        <end position="6129"/>
    </location>
</feature>
<dbReference type="PROSITE" id="PS50835">
    <property type="entry name" value="IG_LIKE"/>
    <property type="match status" value="38"/>
</dbReference>
<feature type="domain" description="Ig-like" evidence="10">
    <location>
        <begin position="3758"/>
        <end position="3849"/>
    </location>
</feature>
<evidence type="ECO:0000256" key="3">
    <source>
        <dbReference type="ARBA" id="ARBA00022490"/>
    </source>
</evidence>
<feature type="compositionally biased region" description="Basic and acidic residues" evidence="9">
    <location>
        <begin position="1374"/>
        <end position="1385"/>
    </location>
</feature>
<feature type="domain" description="Ig-like" evidence="10">
    <location>
        <begin position="5336"/>
        <end position="5422"/>
    </location>
</feature>
<dbReference type="KEGG" id="goe:100906733"/>
<dbReference type="FunFam" id="2.60.40.10:FF:000425">
    <property type="entry name" value="Myosin light chain kinase"/>
    <property type="match status" value="4"/>
</dbReference>
<feature type="domain" description="Ig-like" evidence="10">
    <location>
        <begin position="4025"/>
        <end position="4111"/>
    </location>
</feature>
<dbReference type="PANTHER" id="PTHR47633:SF4">
    <property type="entry name" value="MYOPALLADIN ISOFORM X1"/>
    <property type="match status" value="1"/>
</dbReference>
<evidence type="ECO:0000256" key="4">
    <source>
        <dbReference type="ARBA" id="ARBA00022737"/>
    </source>
</evidence>
<feature type="compositionally biased region" description="Polar residues" evidence="9">
    <location>
        <begin position="1195"/>
        <end position="1210"/>
    </location>
</feature>
<keyword evidence="6" id="KW-0067">ATP-binding</keyword>
<feature type="compositionally biased region" description="Basic and acidic residues" evidence="9">
    <location>
        <begin position="1277"/>
        <end position="1286"/>
    </location>
</feature>
<feature type="domain" description="Ig-like" evidence="10">
    <location>
        <begin position="4964"/>
        <end position="5051"/>
    </location>
</feature>
<feature type="compositionally biased region" description="Polar residues" evidence="9">
    <location>
        <begin position="6377"/>
        <end position="6392"/>
    </location>
</feature>
<feature type="domain" description="Ig-like" evidence="10">
    <location>
        <begin position="493"/>
        <end position="581"/>
    </location>
</feature>
<dbReference type="FunFam" id="2.60.40.10:FF:000107">
    <property type="entry name" value="Myosin, light chain kinase a"/>
    <property type="match status" value="3"/>
</dbReference>
<feature type="domain" description="Ig-like" evidence="10">
    <location>
        <begin position="3626"/>
        <end position="3718"/>
    </location>
</feature>
<dbReference type="PANTHER" id="PTHR47633">
    <property type="entry name" value="IMMUNOGLOBULIN"/>
    <property type="match status" value="1"/>
</dbReference>
<feature type="domain" description="Ig-like" evidence="10">
    <location>
        <begin position="6495"/>
        <end position="6583"/>
    </location>
</feature>
<feature type="domain" description="Ig-like" evidence="10">
    <location>
        <begin position="5476"/>
        <end position="5566"/>
    </location>
</feature>
<evidence type="ECO:0000256" key="1">
    <source>
        <dbReference type="ARBA" id="ARBA00004657"/>
    </source>
</evidence>
<feature type="domain" description="Ig-like" evidence="10">
    <location>
        <begin position="6180"/>
        <end position="6268"/>
    </location>
</feature>
<keyword evidence="7" id="KW-1015">Disulfide bond</keyword>
<feature type="domain" description="Ig-like" evidence="10">
    <location>
        <begin position="5745"/>
        <end position="5836"/>
    </location>
</feature>
<keyword evidence="4" id="KW-0677">Repeat</keyword>
<dbReference type="FunFam" id="2.60.40.10:FF:000147">
    <property type="entry name" value="Myosin light chain kinase"/>
    <property type="match status" value="1"/>
</dbReference>
<feature type="domain" description="Ig-like" evidence="10">
    <location>
        <begin position="3230"/>
        <end position="3320"/>
    </location>
</feature>
<feature type="domain" description="Ig-like" evidence="10">
    <location>
        <begin position="589"/>
        <end position="674"/>
    </location>
</feature>
<feature type="compositionally biased region" description="Basic and acidic residues" evidence="9">
    <location>
        <begin position="382"/>
        <end position="397"/>
    </location>
</feature>
<dbReference type="InterPro" id="IPR013783">
    <property type="entry name" value="Ig-like_fold"/>
</dbReference>
<evidence type="ECO:0000259" key="10">
    <source>
        <dbReference type="PROSITE" id="PS50835"/>
    </source>
</evidence>
<feature type="domain" description="Ig-like" evidence="10">
    <location>
        <begin position="5065"/>
        <end position="5156"/>
    </location>
</feature>
<dbReference type="GO" id="GO:0005524">
    <property type="term" value="F:ATP binding"/>
    <property type="evidence" value="ECO:0007669"/>
    <property type="project" value="UniProtKB-KW"/>
</dbReference>
<evidence type="ECO:0000256" key="2">
    <source>
        <dbReference type="ARBA" id="ARBA00006692"/>
    </source>
</evidence>
<dbReference type="FunFam" id="2.60.40.10:FF:000119">
    <property type="entry name" value="Sallimus, isoform P"/>
    <property type="match status" value="16"/>
</dbReference>
<dbReference type="FunFam" id="2.60.40.10:FF:000962">
    <property type="entry name" value="titin isoform X1"/>
    <property type="match status" value="9"/>
</dbReference>
<dbReference type="InterPro" id="IPR013098">
    <property type="entry name" value="Ig_I-set"/>
</dbReference>
<dbReference type="InterPro" id="IPR007110">
    <property type="entry name" value="Ig-like_dom"/>
</dbReference>
<feature type="compositionally biased region" description="Pro residues" evidence="9">
    <location>
        <begin position="1228"/>
        <end position="1268"/>
    </location>
</feature>
<dbReference type="Pfam" id="PF07679">
    <property type="entry name" value="I-set"/>
    <property type="match status" value="39"/>
</dbReference>
<dbReference type="Proteomes" id="UP000694867">
    <property type="component" value="Unplaced"/>
</dbReference>
<dbReference type="FunFam" id="2.60.40.10:FF:000032">
    <property type="entry name" value="palladin isoform X1"/>
    <property type="match status" value="2"/>
</dbReference>
<protein>
    <submittedName>
        <fullName evidence="12">Titin</fullName>
    </submittedName>
</protein>
<dbReference type="GO" id="GO:0060298">
    <property type="term" value="P:positive regulation of sarcomere organization"/>
    <property type="evidence" value="ECO:0007669"/>
    <property type="project" value="UniProtKB-ARBA"/>
</dbReference>
<dbReference type="GeneID" id="100906733"/>
<evidence type="ECO:0000313" key="12">
    <source>
        <dbReference type="RefSeq" id="XP_028966662.1"/>
    </source>
</evidence>
<feature type="domain" description="Ig-like" evidence="10">
    <location>
        <begin position="4828"/>
        <end position="4919"/>
    </location>
</feature>
<feature type="domain" description="Ig-like" evidence="10">
    <location>
        <begin position="2312"/>
        <end position="2401"/>
    </location>
</feature>
<feature type="domain" description="Ig-like" evidence="10">
    <location>
        <begin position="2411"/>
        <end position="2500"/>
    </location>
</feature>
<dbReference type="SMART" id="SM00408">
    <property type="entry name" value="IGc2"/>
    <property type="match status" value="37"/>
</dbReference>
<feature type="compositionally biased region" description="Polar residues" evidence="9">
    <location>
        <begin position="6112"/>
        <end position="6122"/>
    </location>
</feature>
<feature type="domain" description="Ig-like" evidence="10">
    <location>
        <begin position="116"/>
        <end position="206"/>
    </location>
</feature>
<feature type="domain" description="Ig-like" evidence="10">
    <location>
        <begin position="2558"/>
        <end position="2644"/>
    </location>
</feature>
<feature type="domain" description="Ig-like" evidence="10">
    <location>
        <begin position="5611"/>
        <end position="5702"/>
    </location>
</feature>
<feature type="domain" description="Ig-like" evidence="10">
    <location>
        <begin position="5198"/>
        <end position="5289"/>
    </location>
</feature>
<feature type="domain" description="Ig-like" evidence="10">
    <location>
        <begin position="2968"/>
        <end position="3059"/>
    </location>
</feature>
<evidence type="ECO:0000313" key="11">
    <source>
        <dbReference type="Proteomes" id="UP000694867"/>
    </source>
</evidence>
<feature type="compositionally biased region" description="Basic and acidic residues" evidence="9">
    <location>
        <begin position="1176"/>
        <end position="1186"/>
    </location>
</feature>
<name>A0AAJ7WH55_9ACAR</name>
<organism evidence="11 12">
    <name type="scientific">Galendromus occidentalis</name>
    <name type="common">western predatory mite</name>
    <dbReference type="NCBI Taxonomy" id="34638"/>
    <lineage>
        <taxon>Eukaryota</taxon>
        <taxon>Metazoa</taxon>
        <taxon>Ecdysozoa</taxon>
        <taxon>Arthropoda</taxon>
        <taxon>Chelicerata</taxon>
        <taxon>Arachnida</taxon>
        <taxon>Acari</taxon>
        <taxon>Parasitiformes</taxon>
        <taxon>Mesostigmata</taxon>
        <taxon>Gamasina</taxon>
        <taxon>Phytoseioidea</taxon>
        <taxon>Phytoseiidae</taxon>
        <taxon>Typhlodrominae</taxon>
        <taxon>Galendromus</taxon>
    </lineage>
</organism>
<keyword evidence="11" id="KW-1185">Reference proteome</keyword>
<dbReference type="GO" id="GO:0045989">
    <property type="term" value="P:positive regulation of striated muscle contraction"/>
    <property type="evidence" value="ECO:0007669"/>
    <property type="project" value="UniProtKB-ARBA"/>
</dbReference>
<keyword evidence="8" id="KW-0393">Immunoglobulin domain</keyword>
<proteinExistence type="inferred from homology"/>
<dbReference type="FunFam" id="2.60.40.10:FF:000697">
    <property type="entry name" value="titin isoform X1"/>
    <property type="match status" value="1"/>
</dbReference>
<accession>A0AAJ7WH55</accession>
<feature type="domain" description="Ig-like" evidence="10">
    <location>
        <begin position="5883"/>
        <end position="5970"/>
    </location>
</feature>
<evidence type="ECO:0000256" key="6">
    <source>
        <dbReference type="ARBA" id="ARBA00022840"/>
    </source>
</evidence>
<dbReference type="GO" id="GO:0030016">
    <property type="term" value="C:myofibril"/>
    <property type="evidence" value="ECO:0007669"/>
    <property type="project" value="UniProtKB-SubCell"/>
</dbReference>
<feature type="compositionally biased region" description="Polar residues" evidence="9">
    <location>
        <begin position="369"/>
        <end position="381"/>
    </location>
</feature>
<sequence>MEPPRIENPLPNVCIRAGEHLKLQCQVAGARPTLVWLHNSRNLADARDVHINFSGATGLCSIEIREVFPRHAGIYTLLARNAAGETYTSCNVTLASRPPPETSDSELTSDIELSKPVVRQALRDQNVAAGTKACLQCTIIGVPEPEVIWYHNSKPIKESRDFKFLFEGDRCSLVIPCVSEKHQGNYRCKALNPAGEASSNCKVKVTGNPPKESLCNLTLLGSTPTMEVATAGQSRSLRISRMLSDLHARHGDHFKLIIEVESSEQPEVIWSFQGRPILLDTDFVFDQIGKSYILGIPRCTLDHAGTYSVEVRDPTGSRHSSCRVTVDPPPEDSLALIRAAGGASDVVSTQVTKSFVSSKKTMLMQKVSGSKTEVTSEGRTVQSEEHQAATTEKHGYEKIGGSAPQEYHSKETFGFDRLGSNPPQHFHTKEVRDNRIEGTQTQLAIEGEAAEGSQASVLPVTELAAQAVNVTTRVSEPRQVSVLQRSGSAHIAPKFTKPVASVAVFEGEPLKLEGFFTGHPEPIVKWSRGSTTLSNKAELQISVKEGYTSLTIPRAMLKDYARYTCVISNDVGSSSSAADVVVQTKREAPQFTKRLEAKVYKTGADITLEVEVSGLPQPDVRWLRDEKDLKTTSRYKILSSGSKHTLSMRNATALDSGRITVLATNVAGEAQSIADIFVEDDVPSDEEREVSIRDYHIEDEKKMERTLFSALLSKSYESTMETCQLTSPDPPSSTSTSMPIAFTTPNNTTETSVTSVSCYTIPGLSNTIRSHSDAKVDILRPADTLSSSSELRETKYTVSPRATRIENHSNVSDSRHSIQEQQTESSGETCITCSKKSSDFRCDCDESKKHVEEIEIEVKGAKASAPIEEHIHTETRETVKTSTEKRVLSKPGSAARPDTVIRIKLSPCRCSSECTKRSTTSEETSRTTVHDQSLILKRTNDPRDQKTQTFTDENLEIHRSGKCSNFWPESQKNQVPAAGTIIPPGKVEDLTRKTSTTISSESKILEEKVTSTERSATSAAVDTLVKETVGHTSWTPTPPLPPVASKTRAKPSRPIIVKVPEVEKEKPSAPATEHSEEPVYAKIRSQPNHTEIQTAKPVSKINTRSETDNRKWYANDIEESKVTVVQAEHLHRENTLLIERNVTPKVPALPAPSSTPQAIELTPSPLPAEVPSRSETSIDERIEKQVHKSQKILARQQQFIQQNVTESIRFTPTPPPDSPKPRVELPVTPSPSPIPPAEQAPPRPPPPRATPPAPRLRTPSPPPRPPTPPRKKSPQKPSERVSEPKVPEPAGNLPAVRPEVPEMEQIVQHRAIQSVQQQTQITRRQEIKTVVSHQQKQQVEMRKIESNFQEVPRPIRTSSPPPFAIEMPSVKSKIMTERKTEERTQMVKLTPPTPALPYRAPEQLPEGAPVEPKIQPQVEAPAALPPAEPKSSAPPQFRDEMLSFREIRRQEEERIQQHCRKITLIEQRERQTQRQDNMTRIETVSFGKAPVPIEPPKIQQKPIECKMVTKIVETPKPRDFEEALSEFYSVYDESYRRVRTVVRDDRTQSLPPQKIPTVSLQQLDVSRRAPPRRSPDPICHIERRDTHLLQEKRDLRSTSPVFLQETIKTKPNAPSPTPVCAVQEIDLLRRDPSPTKDPVDILNYTSTITRKTYTPEPVIIIEIRGSSPHGTPNRTAFQVQMIDLRETRSVPPPSTTPLCQVQEIDHRVTGVKRVDTTVLVEMTEREKPPRELHVEEWGGKYSAVDKAIRIDESQRVTRAPSKSNNVRILEDTSPSVVIPQKLQNSLVSSTVSSSTYAQPVDLSRRCRSVDRNVLLTETMRQRNEAVEMVDKSWIHERRSVPREPPPPSATVYIDQHTKIISAPPTLPAQALPSLPIVHRSDKISTVSVDVSNVSPAFQFQEIHHSSGSTRQLYQLQRLPQDDLMCATFILRSPSTELFRRRVLRQSQQYQLSITSQCVSAGRRNPPSYMMSPPVFTRQPTGGRFIEGKDARFDAVVRGEPMPQLVWSRRGLPIRNDHKRETGYNSITGETYLLIRAITSDDDGEYTCTAVNAAGEAVLVVAVVRDITAGQQMIQQRSQMNTLQSTQVQSEVPAQVVRSSSTLFSDSQFYHNGSEQAFHVDAFEYRLLREDEFRESLFSSTDTTEYIEVVHKSRPLAPPQIQGRPRNSKLICGSDASFQVRVPGNPDPRISWFKNGRRIMSSTRHIMSYVDGIATLTIRNCQSEDAGYYTMLAENSKGRVATSVHLVIEDLTRYQQQQQQQQWSQHTTTTHVQATFSQDNANLYQAHTPAEYRLPTNQQWIHGGTEDSEALKPTFVKLPCNKDVTEGHQIRFDCRVTGRPAPEVLWFRDGRQICDDNAHKILVNEGGLHALQINDAKVSDSGVWTCVARNKSGECKADAVLTVFERELVVPPKFVERFQHTTIQEGDPVSLYCRAVGTPMPQLLWLKDGEQIHSTPPHVIIESSDGVSALHIQNASLSDGAWYQCTATNQAGSTATRARLHVEMIARKLTEPWSLNLPPATTVIEPAKPLPSETVVLKHWEKPKSADVPIREEAAPQKPAFTSHIQDIVITEGEKAHFESRLVPIGDPTLTVEWFVNGRSIEASSRVMTVNRFGYVALTMLNAYAEDGGVYLCKARNQAGEATISASLRVLPRPALETTTINTDSLLAIKQLEEYERFNKQMVEESGPQQKPTFIKPLENIEQREGGFSRFEAQLQPVNDPTMRVEWFFNGRPLTSSSRINTTFTFGYVVLTISSLRYEDSGVYMIKATNAKGDALSTATLKVIVETQTSQYGGMEESQRFIQETQFLESRRETQQRKQEWQEPEELSQPPVFVTQPRDQQNVQEGKTVLFEARLEPAGDSSMRIEWFKDGRALEASSRTQTMYSFGYVSLRISQVEERDSGVYVVTATNKLGSTSATASLSCFSTKTEIYDTIQKQQERGLERIQHLEDYTRYDRKNEEEIYAITQRPQFLDNLRGGEVFIEGQSAHFETRLEPMGDPSMVVEWYHNGKPLTTGHRFKTYSDFGYVALDILHVNPDDSGTFTVVARNRSGEARLTKSINVEQQTSIDTTSITDISSVERTQRTVQREEIDDVSRSKPYFTVPLRDIHKPMNEGENVFLECKVEPANDPTLRIEWLHNGRPLPSASRIVTKSDFGHIILQITGLTEQDSGQYTVRATNHLGTTITSSSIKVIGKSGVVSESQYPEGLEKIQRLEQRQRRKEEDFTPTFGRPEFKKVLHNIETAEGINVHLECRLEPAQDPSLRVEWFKNNAPITVGHRFRPAHEFDYVALDILSAYAEDSGVYTCRAINRQGEASTSSAVKVIATQELIVDSQNPEAMTQIEFLERKGVRESYYEDLLKTKPKFLTEPKALSLSEGQTAHYECRLEPVNDPDLKVEWFKDGRPLPIGHRFRPFHDFGYVALNILSVSSVDSGRYTCQATNSLGSAEVTTTLSATDGSTIITTSENPESISKIAQLEGHRFVREEFTDQAITTAPVFTSAPQNATVVEGKRTHFECRLIPVGDPKLKVEWFHNGQPVKQGSRFVELFNFGFVALDIMTTYAEDSGVYTCKATNALGEAVVSCSLSCSAQQSLILDAQQPESLAQIRQLEDHSRHQRKSYHEEVQQQAPVFSNPMRNVNTKESENAHFECRLNPLGDPKMKIEWLKNGMPLDQSSRISTVSDFGYVALDVKGTKVEDSGTYTCRAVNEIGEAVCSAQLVVEGGSSLILESQQPGSLPAIQQLELGRPRVAKQEDVACKSAPRFVTQLTGPSQVTEGQSAHYECRLEPFPDPTMKYEWLHNGRALEQGHRFRTITDFGFIALDILSARPADSGEISIRASNKLGQAVSQVKLQVAATGSLVLESQQPESLDAIRRLEGSVGYQRQEFIEKQVNERPQFVRGLYNLENLVEGQSAHMEATLTPTSDPSMKVEWFHNGMPISVGSRHRLVNDFGYVALDINSVQPRDSGVYMCRATNKLGEAVTSSSVRVSGHASIITDSNISEGGLQRLRTLDQPIAQSREEKPIQQTKPVFTQPLSSLDNLVDGQPIHLECRLEPTNDPRLKVEWFVNGVEIKQGSRFRTTNDFGYVALDILHCYGEDSGTYMCKASNQLGEAVTTCNVKAVNRRGLILDSQHPESVQKIQELESIEKFRKTEIEEKPVSKPVFITELRGHTQLVEGQTAHMECRVEPAHDSALKIEILFNGKPIPAANKTRVTTDFGYVALDIAHVYPENSGRYTVRATNKLGSAETALDVQVSGKSSVQLESLNPQSMQSIREIEGKTYKTEHEIAAPVFQRPEFTQPLTNVSLVEGQACSLQARLIPVGDPSMKVEWLLNDQPVSEGSRIHTVKDFGCMRLTIDYVRAEDEGVYTCRATTSQGQAVTSSNVRVQAKERLQLQSQQPQSLEAIRSLEGGKVVQYREVPDAVFERPVYTQLLTGPSEVNENAPVHMECRCTPIGDPDLKIQWFCNGNLIENASRMTFGKDFGFITLDILSARGEDSGVYMCKAVNKAGEAITTMSLRVKTKASVQEEALHPEAYRIMQQYEYELSRRAPEERTEVPMPSPMFVQQLNSVSNAAEGQYIRLEGRIEPSKDSKIKVEWFKNQQPLTLGSRIKATHDFGMVSLDISNTRPDDSGLYVCRVSNQSGEALSTCTIKVEGSAGLLLGSLQPESLERIREMESYQAPAPRQIAEPVFEMPVFVSHINDLELVEGQHARFECRVEPAKDPTLRIEVLQNQKTLRTGSRITTKIDFGLVTIDIQGVTSNDAGIYAVRAKNSKGEATTTASLKVVDKASVQLDTLHPTGAQGLSSIRKVEDQWSSKYQAPKAAPEKVFPKPVFTEALKPHLTVNEGQVVVLECRVEPSTDPDLNVEVFFNGTVLSEANRFRWTNEFGYINLTVRDFWSRDSGVYTIRAKNKAGEAFTTTTIECVSTTSVVETTQHPEGTKGLESIQLLEESMMRTTEEITEEKGHAPQFTSQFTNLTDMTEGEVAHFEAMLSPVGDQTMKVEWLFNGRSIEMGHRIRTVHAFGVVLLEILGVVVEDSGTYTCKAKNKWGETEISVHLKCIDKQKGERPVFKKQLKDVTKLREGESVHMECNVTPVGDPDLRVEWFKNGKPLPESSRIKTLSDFGFVVMDISYVHHEDSGEYVCVATNKYGSDTTKCTIDCASSGKIFLDSLQPRSMEQITRMEGMKSRSVTRVESSIQTAPKFTSHIQNVTNLVEGQSAHFECQLTPINDPDLRIEWYVNGQLMRSGHRFRTFHDFGVVVLDILYCYGEDSGEWVCKATNKFGTDVTRATLSCKSKSTLVLDSQLPVEMSGGQKKLTQLERSLMRSVSTVSVGDVQEAPVFTKPLEDLTKLREGENAHFEARITPTHDSDLTVEWFKDEKTLMSGTRIRTINDFGFVILEISPVYPEDSGTYTCKVRNRFGEAVSSCSMCCEGKQGIISESQLPTDMRSGIQKIAQIEASRLTMHQTRVETREVPMGPPQFLSSPSDLSLNENALAHFECRVGPANDATLRVDWFHNGKPLVTGSRVKSISDFGYVILEIAGVFDRDAGVYTCRAVNKEGEASVNCQLSIKSKQSIVVESQLPKGFSGEGIKILEDSRFHQTTKVQDDERKEAPKFVTQLSATYERVEGDNAHFECKLLPVGDASMRVEWFVNGKPLITGSRVHTVDDFGFVVLEIDWLFPRDSGEYMCRATNKWGSDVTKCNLTVKGKANIILESQLPQGIDIGRLRDLENPPMHETPAQDKPITPPRFVTQIQPQHSLKEGDSAHFECRLEPTNDPKLRVEWFHNGKPLISGHRYKTTHDFGFVALDILYCYSEDSGEYIARAFSELGEDFTKTTLECSGKPTLDYRTQLPMTMKDGVKKIAEMEIVKQKTESIIEQAPERLAPIFVMKPEPQVVNEGDWAKFQCRVIGHPKPRLIWVLNGNTVVNGSRCKLTYDGIYHLDIPKSRQYDAGKIEVFARNAEGEAYCSTTLEVRQHQSDYRAVLKQSPNPWYDRDIHSYQVDRQKKEEKRVFEEVLPGGQEVDIWKTERTSHGEKQQIKQHLTSEELDKMHSATVTTKSSTMEEKSATIQHLSNQQRIIQQQQQLRQNFLLQRQQEQQQQQKQSQHLRQQTQRVSTETGQSTASTVQGKEVTQTVQQQTQKQYQGDVEVHKRKQVTETVEQGHKGVTEERIVPGPVKPSVPPQFSKKIQPCRSVEGESAQFVCEFTGEPAPEITWYRENFTIKNSKDFQIVTTSTKSTLTIREVYVEDSGVFSVKAENVGGTAKTSANLVVEERPEAGAGVVPPNFTKTIQSQRSKQGMNIKLSGCISGGRPMDIYWLRSGQKITEDATHKIHEDADMCTLVVLNATPEDSGNYECVAMNKAGEARCIAQIVVEPTASGARSVSQPQLQQSVDTSAKGPQVSEGIKDVTVKQGQPVTFRCRIPASPTAQVRWYRGDNLIKQSRYYKISGENHNYTLKILEAFPEDEGVYRCEATNRAGTASTTANLKVIVSDGTERPPVLGSLSDLSVDEGQPATFSLPVEGHPRPKVAWYQGGQVVRPTRDFQITQTDDSCSLVIKRALPADAGTYTCRATNAGGQAEASAKLTVTRKGPK</sequence>
<feature type="region of interest" description="Disordered" evidence="9">
    <location>
        <begin position="1148"/>
        <end position="1301"/>
    </location>
</feature>
<dbReference type="FunFam" id="2.60.40.10:FF:000080">
    <property type="entry name" value="Myosin light chain kinase, smooth muscle"/>
    <property type="match status" value="1"/>
</dbReference>
<feature type="region of interest" description="Disordered" evidence="9">
    <location>
        <begin position="369"/>
        <end position="404"/>
    </location>
</feature>
<keyword evidence="5" id="KW-0547">Nucleotide-binding</keyword>
<feature type="domain" description="Ig-like" evidence="10">
    <location>
        <begin position="4423"/>
        <end position="4514"/>
    </location>
</feature>
<evidence type="ECO:0000256" key="7">
    <source>
        <dbReference type="ARBA" id="ARBA00023157"/>
    </source>
</evidence>
<feature type="domain" description="Ig-like" evidence="10">
    <location>
        <begin position="2829"/>
        <end position="2921"/>
    </location>
</feature>
<gene>
    <name evidence="12" type="primary">LOC100906733</name>
</gene>
<feature type="region of interest" description="Disordered" evidence="9">
    <location>
        <begin position="1344"/>
        <end position="1437"/>
    </location>
</feature>
<dbReference type="InterPro" id="IPR003598">
    <property type="entry name" value="Ig_sub2"/>
</dbReference>
<feature type="compositionally biased region" description="Low complexity" evidence="9">
    <location>
        <begin position="6099"/>
        <end position="6111"/>
    </location>
</feature>
<feature type="domain" description="Ig-like" evidence="10">
    <location>
        <begin position="3892"/>
        <end position="3985"/>
    </location>
</feature>
<feature type="domain" description="Ig-like" evidence="10">
    <location>
        <begin position="6397"/>
        <end position="6485"/>
    </location>
</feature>